<dbReference type="STRING" id="573413.Spirs_0279"/>
<dbReference type="Gene3D" id="3.50.50.60">
    <property type="entry name" value="FAD/NAD(P)-binding domain"/>
    <property type="match status" value="1"/>
</dbReference>
<evidence type="ECO:0000256" key="4">
    <source>
        <dbReference type="ARBA" id="ARBA00023002"/>
    </source>
</evidence>
<keyword evidence="5" id="KW-0732">Signal</keyword>
<evidence type="ECO:0000313" key="8">
    <source>
        <dbReference type="Proteomes" id="UP000002318"/>
    </source>
</evidence>
<evidence type="ECO:0000313" key="7">
    <source>
        <dbReference type="EMBL" id="ADK79435.1"/>
    </source>
</evidence>
<dbReference type="InterPro" id="IPR050315">
    <property type="entry name" value="FAD-oxidoreductase_2"/>
</dbReference>
<reference evidence="7 8" key="1">
    <citation type="journal article" date="2010" name="Stand. Genomic Sci.">
        <title>Complete genome sequence of Spirochaeta smaragdinae type strain (SEBR 4228).</title>
        <authorList>
            <person name="Mavromatis K."/>
            <person name="Yasawong M."/>
            <person name="Chertkov O."/>
            <person name="Lapidus A."/>
            <person name="Lucas S."/>
            <person name="Nolan M."/>
            <person name="Del Rio T.G."/>
            <person name="Tice H."/>
            <person name="Cheng J.F."/>
            <person name="Pitluck S."/>
            <person name="Liolios K."/>
            <person name="Ivanova N."/>
            <person name="Tapia R."/>
            <person name="Han C."/>
            <person name="Bruce D."/>
            <person name="Goodwin L."/>
            <person name="Pati A."/>
            <person name="Chen A."/>
            <person name="Palaniappan K."/>
            <person name="Land M."/>
            <person name="Hauser L."/>
            <person name="Chang Y.J."/>
            <person name="Jeffries C.D."/>
            <person name="Detter J.C."/>
            <person name="Rohde M."/>
            <person name="Brambilla E."/>
            <person name="Spring S."/>
            <person name="Goker M."/>
            <person name="Sikorski J."/>
            <person name="Woyke T."/>
            <person name="Bristow J."/>
            <person name="Eisen J.A."/>
            <person name="Markowitz V."/>
            <person name="Hugenholtz P."/>
            <person name="Klenk H.P."/>
            <person name="Kyrpides N.C."/>
        </authorList>
    </citation>
    <scope>NUCLEOTIDE SEQUENCE [LARGE SCALE GENOMIC DNA]</scope>
    <source>
        <strain evidence="8">DSM 11293 / JCM 15392 / SEBR 4228</strain>
    </source>
</reference>
<sequence>MKSSSKKIVVSLLILLTMLSCSKTENVATLNHPDLHADLVVVGAGGAGLSAAIQARQLGLDVVLLEKNGYPGGSTIMAEGMFAVGSHFQKEAGVKTSSRDVLKSVEEYHHWIPDSTLLKKFFESSAETIDWLESLGVKFTGVSFMGDSVQTWHLFKGKGEEYVSSLHKAAIEAGVNLMLETPGKELVMEKGKVKGIIAEKKDGTKLSIEAPAVILATGGYSDNPEMMRKYAGINPENAVQIGMPGRTGDGINMGIDVGAATSNLGTVVFYGGNLKGVPYGTHLYTASAFQPTMVWVNQDGVRFADESIAGRNFSYSGNAIKSQDKVYSIMNKANLDYLVEKGCIFGTGEYTVTGTKLTDLYKEMNEQLSKSDSGIFIADSLEKLAALIHVDKNALLTTMNNYNSYCEAGNDEEFDKAPTFLVSMSEGPYYAFALEVGYFTTVGGLTVNKDAQVLDLDGKVIPGLYAAGSDAGGLYGDSYDVVYCAGSQQGWAVNSGRFAAKDAAIFLGKE</sequence>
<keyword evidence="8" id="KW-1185">Reference proteome</keyword>
<evidence type="ECO:0000256" key="3">
    <source>
        <dbReference type="ARBA" id="ARBA00022827"/>
    </source>
</evidence>
<dbReference type="PROSITE" id="PS51257">
    <property type="entry name" value="PROKAR_LIPOPROTEIN"/>
    <property type="match status" value="1"/>
</dbReference>
<dbReference type="SUPFAM" id="SSF56425">
    <property type="entry name" value="Succinate dehydrogenase/fumarate reductase flavoprotein, catalytic domain"/>
    <property type="match status" value="1"/>
</dbReference>
<dbReference type="AlphaFoldDB" id="E1RAE4"/>
<dbReference type="HOGENOM" id="CLU_011398_4_3_12"/>
<dbReference type="InterPro" id="IPR036188">
    <property type="entry name" value="FAD/NAD-bd_sf"/>
</dbReference>
<evidence type="ECO:0000256" key="1">
    <source>
        <dbReference type="ARBA" id="ARBA00001974"/>
    </source>
</evidence>
<keyword evidence="2" id="KW-0285">Flavoprotein</keyword>
<dbReference type="SUPFAM" id="SSF51905">
    <property type="entry name" value="FAD/NAD(P)-binding domain"/>
    <property type="match status" value="1"/>
</dbReference>
<comment type="cofactor">
    <cofactor evidence="1">
        <name>FAD</name>
        <dbReference type="ChEBI" id="CHEBI:57692"/>
    </cofactor>
</comment>
<proteinExistence type="predicted"/>
<evidence type="ECO:0000256" key="2">
    <source>
        <dbReference type="ARBA" id="ARBA00022630"/>
    </source>
</evidence>
<name>E1RAE4_SEDSS</name>
<dbReference type="Gene3D" id="3.90.700.10">
    <property type="entry name" value="Succinate dehydrogenase/fumarate reductase flavoprotein, catalytic domain"/>
    <property type="match status" value="1"/>
</dbReference>
<dbReference type="OrthoDB" id="9806724at2"/>
<dbReference type="PRINTS" id="PR00411">
    <property type="entry name" value="PNDRDTASEI"/>
</dbReference>
<accession>E1RAE4</accession>
<feature type="domain" description="FAD-dependent oxidoreductase 2 FAD-binding" evidence="6">
    <location>
        <begin position="38"/>
        <end position="476"/>
    </location>
</feature>
<dbReference type="InterPro" id="IPR027477">
    <property type="entry name" value="Succ_DH/fumarate_Rdtase_cat_sf"/>
</dbReference>
<dbReference type="eggNOG" id="COG1053">
    <property type="taxonomic scope" value="Bacteria"/>
</dbReference>
<feature type="chain" id="PRO_5003150795" evidence="5">
    <location>
        <begin position="23"/>
        <end position="510"/>
    </location>
</feature>
<organism evidence="7 8">
    <name type="scientific">Sediminispirochaeta smaragdinae (strain DSM 11293 / JCM 15392 / SEBR 4228)</name>
    <name type="common">Spirochaeta smaragdinae</name>
    <dbReference type="NCBI Taxonomy" id="573413"/>
    <lineage>
        <taxon>Bacteria</taxon>
        <taxon>Pseudomonadati</taxon>
        <taxon>Spirochaetota</taxon>
        <taxon>Spirochaetia</taxon>
        <taxon>Spirochaetales</taxon>
        <taxon>Spirochaetaceae</taxon>
        <taxon>Sediminispirochaeta</taxon>
    </lineage>
</organism>
<dbReference type="GO" id="GO:0016491">
    <property type="term" value="F:oxidoreductase activity"/>
    <property type="evidence" value="ECO:0007669"/>
    <property type="project" value="UniProtKB-KW"/>
</dbReference>
<dbReference type="PANTHER" id="PTHR43400:SF10">
    <property type="entry name" value="3-OXOSTEROID 1-DEHYDROGENASE"/>
    <property type="match status" value="1"/>
</dbReference>
<dbReference type="Proteomes" id="UP000002318">
    <property type="component" value="Chromosome"/>
</dbReference>
<dbReference type="PANTHER" id="PTHR43400">
    <property type="entry name" value="FUMARATE REDUCTASE"/>
    <property type="match status" value="1"/>
</dbReference>
<feature type="signal peptide" evidence="5">
    <location>
        <begin position="1"/>
        <end position="22"/>
    </location>
</feature>
<dbReference type="KEGG" id="ssm:Spirs_0279"/>
<dbReference type="PRINTS" id="PR00368">
    <property type="entry name" value="FADPNR"/>
</dbReference>
<keyword evidence="4" id="KW-0560">Oxidoreductase</keyword>
<evidence type="ECO:0000256" key="5">
    <source>
        <dbReference type="SAM" id="SignalP"/>
    </source>
</evidence>
<protein>
    <submittedName>
        <fullName evidence="7">Fumarate reductase/succinate dehydrogenase flavoprotein domain protein</fullName>
    </submittedName>
</protein>
<gene>
    <name evidence="7" type="ordered locus">Spirs_0279</name>
</gene>
<keyword evidence="3" id="KW-0274">FAD</keyword>
<dbReference type="Pfam" id="PF00890">
    <property type="entry name" value="FAD_binding_2"/>
    <property type="match status" value="1"/>
</dbReference>
<dbReference type="InterPro" id="IPR003953">
    <property type="entry name" value="FAD-dep_OxRdtase_2_FAD-bd"/>
</dbReference>
<dbReference type="EMBL" id="CP002116">
    <property type="protein sequence ID" value="ADK79435.1"/>
    <property type="molecule type" value="Genomic_DNA"/>
</dbReference>
<dbReference type="GO" id="GO:0008202">
    <property type="term" value="P:steroid metabolic process"/>
    <property type="evidence" value="ECO:0007669"/>
    <property type="project" value="UniProtKB-ARBA"/>
</dbReference>
<evidence type="ECO:0000259" key="6">
    <source>
        <dbReference type="Pfam" id="PF00890"/>
    </source>
</evidence>
<dbReference type="RefSeq" id="WP_013252899.1">
    <property type="nucleotide sequence ID" value="NC_014364.1"/>
</dbReference>